<sequence>MTMLSPIPVLLIYAALIVLIPFVLNCSNLGDVIPRLSYHLGIDYYLHKVEPVVICLGVVTFYSYVVLGFVFDIIQACRRTHDQGISQNSLLYGRFERAHRQLRKVFPPFVVSCLLMYANTTRFDTLRNSFMVLQTILLLVQPLAFMYHRPQAGLICKYFYRAVLFWSILYALFPREAQHYISYLTHFVSEGLGLYPTTHRSPRHYYNSKYPTNNKYYGSSSSTPSSNYQQWIL</sequence>
<evidence type="ECO:0000313" key="3">
    <source>
        <dbReference type="Proteomes" id="UP000077051"/>
    </source>
</evidence>
<feature type="transmembrane region" description="Helical" evidence="1">
    <location>
        <begin position="129"/>
        <end position="146"/>
    </location>
</feature>
<feature type="transmembrane region" description="Helical" evidence="1">
    <location>
        <begin position="49"/>
        <end position="71"/>
    </location>
</feature>
<evidence type="ECO:0000256" key="1">
    <source>
        <dbReference type="SAM" id="Phobius"/>
    </source>
</evidence>
<dbReference type="Proteomes" id="UP000077051">
    <property type="component" value="Unassembled WGS sequence"/>
</dbReference>
<feature type="transmembrane region" description="Helical" evidence="1">
    <location>
        <begin position="158"/>
        <end position="173"/>
    </location>
</feature>
<reference evidence="2 3" key="1">
    <citation type="submission" date="2015-06" db="EMBL/GenBank/DDBJ databases">
        <title>Expansion of signal transduction pathways in fungi by whole-genome duplication.</title>
        <authorList>
            <consortium name="DOE Joint Genome Institute"/>
            <person name="Corrochano L.M."/>
            <person name="Kuo A."/>
            <person name="Marcet-Houben M."/>
            <person name="Polaino S."/>
            <person name="Salamov A."/>
            <person name="Villalobos J.M."/>
            <person name="Alvarez M.I."/>
            <person name="Avalos J."/>
            <person name="Benito E.P."/>
            <person name="Benoit I."/>
            <person name="Burger G."/>
            <person name="Camino L.P."/>
            <person name="Canovas D."/>
            <person name="Cerda-Olmedo E."/>
            <person name="Cheng J.-F."/>
            <person name="Dominguez A."/>
            <person name="Elias M."/>
            <person name="Eslava A.P."/>
            <person name="Glaser F."/>
            <person name="Grimwood J."/>
            <person name="Gutierrez G."/>
            <person name="Heitman J."/>
            <person name="Henrissat B."/>
            <person name="Iturriaga E.A."/>
            <person name="Lang B.F."/>
            <person name="Lavin J.L."/>
            <person name="Lee S."/>
            <person name="Li W."/>
            <person name="Lindquist E."/>
            <person name="Lopez-Garcia S."/>
            <person name="Luque E.M."/>
            <person name="Marcos A.T."/>
            <person name="Martin J."/>
            <person name="Mccluskey K."/>
            <person name="Medina H.R."/>
            <person name="Miralles-Duran A."/>
            <person name="Miyazaki A."/>
            <person name="Munoz-Torres E."/>
            <person name="Oguiza J.A."/>
            <person name="Ohm R."/>
            <person name="Olmedo M."/>
            <person name="Orejas M."/>
            <person name="Ortiz-Castellanos L."/>
            <person name="Pisabarro A.G."/>
            <person name="Rodriguez-Romero J."/>
            <person name="Ruiz-Herrera J."/>
            <person name="Ruiz-Vazquez R."/>
            <person name="Sanz C."/>
            <person name="Schackwitz W."/>
            <person name="Schmutz J."/>
            <person name="Shahriari M."/>
            <person name="Shelest E."/>
            <person name="Silva-Franco F."/>
            <person name="Soanes D."/>
            <person name="Syed K."/>
            <person name="Tagua V.G."/>
            <person name="Talbot N.J."/>
            <person name="Thon M."/>
            <person name="De Vries R.P."/>
            <person name="Wiebenga A."/>
            <person name="Yadav J.S."/>
            <person name="Braun E.L."/>
            <person name="Baker S."/>
            <person name="Garre V."/>
            <person name="Horwitz B."/>
            <person name="Torres-Martinez S."/>
            <person name="Idnurm A."/>
            <person name="Herrera-Estrella A."/>
            <person name="Gabaldon T."/>
            <person name="Grigoriev I.V."/>
        </authorList>
    </citation>
    <scope>NUCLEOTIDE SEQUENCE [LARGE SCALE GENOMIC DNA]</scope>
    <source>
        <strain evidence="2 3">CBS 277.49</strain>
    </source>
</reference>
<accession>A0A168H937</accession>
<dbReference type="VEuPathDB" id="FungiDB:MUCCIDRAFT_115436"/>
<gene>
    <name evidence="2" type="ORF">MUCCIDRAFT_115436</name>
</gene>
<protein>
    <submittedName>
        <fullName evidence="2">Uncharacterized protein</fullName>
    </submittedName>
</protein>
<dbReference type="AlphaFoldDB" id="A0A168H937"/>
<keyword evidence="3" id="KW-1185">Reference proteome</keyword>
<comment type="caution">
    <text evidence="2">The sequence shown here is derived from an EMBL/GenBank/DDBJ whole genome shotgun (WGS) entry which is preliminary data.</text>
</comment>
<dbReference type="OrthoDB" id="2271013at2759"/>
<keyword evidence="1" id="KW-0812">Transmembrane</keyword>
<organism evidence="2 3">
    <name type="scientific">Mucor lusitanicus CBS 277.49</name>
    <dbReference type="NCBI Taxonomy" id="747725"/>
    <lineage>
        <taxon>Eukaryota</taxon>
        <taxon>Fungi</taxon>
        <taxon>Fungi incertae sedis</taxon>
        <taxon>Mucoromycota</taxon>
        <taxon>Mucoromycotina</taxon>
        <taxon>Mucoromycetes</taxon>
        <taxon>Mucorales</taxon>
        <taxon>Mucorineae</taxon>
        <taxon>Mucoraceae</taxon>
        <taxon>Mucor</taxon>
    </lineage>
</organism>
<evidence type="ECO:0000313" key="2">
    <source>
        <dbReference type="EMBL" id="OAC98514.1"/>
    </source>
</evidence>
<dbReference type="EMBL" id="AMYB01000010">
    <property type="protein sequence ID" value="OAC98514.1"/>
    <property type="molecule type" value="Genomic_DNA"/>
</dbReference>
<keyword evidence="1" id="KW-0472">Membrane</keyword>
<proteinExistence type="predicted"/>
<keyword evidence="1" id="KW-1133">Transmembrane helix</keyword>
<name>A0A168H937_MUCCL</name>